<feature type="region of interest" description="Disordered" evidence="1">
    <location>
        <begin position="66"/>
        <end position="245"/>
    </location>
</feature>
<evidence type="ECO:0000256" key="1">
    <source>
        <dbReference type="SAM" id="MobiDB-lite"/>
    </source>
</evidence>
<dbReference type="OrthoDB" id="5389296at2759"/>
<keyword evidence="3" id="KW-1185">Reference proteome</keyword>
<gene>
    <name evidence="2" type="ORF">CC86DRAFT_92648</name>
</gene>
<protein>
    <submittedName>
        <fullName evidence="2">Uncharacterized protein</fullName>
    </submittedName>
</protein>
<feature type="compositionally biased region" description="Basic and acidic residues" evidence="1">
    <location>
        <begin position="71"/>
        <end position="81"/>
    </location>
</feature>
<feature type="compositionally biased region" description="Low complexity" evidence="1">
    <location>
        <begin position="177"/>
        <end position="193"/>
    </location>
</feature>
<sequence length="401" mass="43502">MPAHTPSPRRFLAPNPPSTQKPKPKPQSGLRNALTLQTPKAAIPAREKAELQFKKLTPAKRFVVAPHRRTQSAEEHGRSFDEAQAIPRTHVQLTPRPKPPRKFERVEIIDEGSQSSPVAPPDDDIGFGVLPSVEHTRPFVEAQQEEENDENDEILFVTEQLNKRRRISPPTSPPSHQPSSPTTPTIPHNSTTHRFLAPPPRTPAPFSTTTSIPTTTSPPTITLHRPTFILPPQPTSPQKPSKPLPEIFSPSRKSHKYVEQGLAATMQSWIIEAANTGHAAQERSIGGVLWGREREDGVKMRLRVSSVSAGICGVEAEVECFAGHFVFVKGEVEGGMYNASRASSVAGEEGGVRVLLAGQGGARGVGGVKVRVGGVLGIKQPVWDVDVGGEGWTVGVDWVLL</sequence>
<dbReference type="Proteomes" id="UP000799424">
    <property type="component" value="Unassembled WGS sequence"/>
</dbReference>
<feature type="compositionally biased region" description="Pro residues" evidence="1">
    <location>
        <begin position="229"/>
        <end position="243"/>
    </location>
</feature>
<feature type="compositionally biased region" description="Acidic residues" evidence="1">
    <location>
        <begin position="143"/>
        <end position="153"/>
    </location>
</feature>
<organism evidence="2 3">
    <name type="scientific">Ophiobolus disseminans</name>
    <dbReference type="NCBI Taxonomy" id="1469910"/>
    <lineage>
        <taxon>Eukaryota</taxon>
        <taxon>Fungi</taxon>
        <taxon>Dikarya</taxon>
        <taxon>Ascomycota</taxon>
        <taxon>Pezizomycotina</taxon>
        <taxon>Dothideomycetes</taxon>
        <taxon>Pleosporomycetidae</taxon>
        <taxon>Pleosporales</taxon>
        <taxon>Pleosporineae</taxon>
        <taxon>Phaeosphaeriaceae</taxon>
        <taxon>Ophiobolus</taxon>
    </lineage>
</organism>
<proteinExistence type="predicted"/>
<accession>A0A6A7AIA5</accession>
<name>A0A6A7AIA5_9PLEO</name>
<reference evidence="2" key="1">
    <citation type="journal article" date="2020" name="Stud. Mycol.">
        <title>101 Dothideomycetes genomes: a test case for predicting lifestyles and emergence of pathogens.</title>
        <authorList>
            <person name="Haridas S."/>
            <person name="Albert R."/>
            <person name="Binder M."/>
            <person name="Bloem J."/>
            <person name="Labutti K."/>
            <person name="Salamov A."/>
            <person name="Andreopoulos B."/>
            <person name="Baker S."/>
            <person name="Barry K."/>
            <person name="Bills G."/>
            <person name="Bluhm B."/>
            <person name="Cannon C."/>
            <person name="Castanera R."/>
            <person name="Culley D."/>
            <person name="Daum C."/>
            <person name="Ezra D."/>
            <person name="Gonzalez J."/>
            <person name="Henrissat B."/>
            <person name="Kuo A."/>
            <person name="Liang C."/>
            <person name="Lipzen A."/>
            <person name="Lutzoni F."/>
            <person name="Magnuson J."/>
            <person name="Mondo S."/>
            <person name="Nolan M."/>
            <person name="Ohm R."/>
            <person name="Pangilinan J."/>
            <person name="Park H.-J."/>
            <person name="Ramirez L."/>
            <person name="Alfaro M."/>
            <person name="Sun H."/>
            <person name="Tritt A."/>
            <person name="Yoshinaga Y."/>
            <person name="Zwiers L.-H."/>
            <person name="Turgeon B."/>
            <person name="Goodwin S."/>
            <person name="Spatafora J."/>
            <person name="Crous P."/>
            <person name="Grigoriev I."/>
        </authorList>
    </citation>
    <scope>NUCLEOTIDE SEQUENCE</scope>
    <source>
        <strain evidence="2">CBS 113818</strain>
    </source>
</reference>
<feature type="region of interest" description="Disordered" evidence="1">
    <location>
        <begin position="1"/>
        <end position="32"/>
    </location>
</feature>
<feature type="compositionally biased region" description="Low complexity" evidence="1">
    <location>
        <begin position="207"/>
        <end position="222"/>
    </location>
</feature>
<evidence type="ECO:0000313" key="3">
    <source>
        <dbReference type="Proteomes" id="UP000799424"/>
    </source>
</evidence>
<evidence type="ECO:0000313" key="2">
    <source>
        <dbReference type="EMBL" id="KAF2832674.1"/>
    </source>
</evidence>
<dbReference type="EMBL" id="MU006217">
    <property type="protein sequence ID" value="KAF2832674.1"/>
    <property type="molecule type" value="Genomic_DNA"/>
</dbReference>
<dbReference type="AlphaFoldDB" id="A0A6A7AIA5"/>